<dbReference type="EMBL" id="CP157483">
    <property type="protein sequence ID" value="XBO42938.1"/>
    <property type="molecule type" value="Genomic_DNA"/>
</dbReference>
<reference evidence="2" key="1">
    <citation type="submission" date="2024-05" db="EMBL/GenBank/DDBJ databases">
        <authorList>
            <person name="Kim S."/>
            <person name="Heo J."/>
            <person name="Choi H."/>
            <person name="Choi Y."/>
            <person name="Kwon S.-W."/>
            <person name="Kim Y."/>
        </authorList>
    </citation>
    <scope>NUCLEOTIDE SEQUENCE</scope>
    <source>
        <strain evidence="2">KACC 23699</strain>
    </source>
</reference>
<accession>A0AAU7JRL5</accession>
<protein>
    <submittedName>
        <fullName evidence="2">Uncharacterized protein</fullName>
    </submittedName>
</protein>
<feature type="region of interest" description="Disordered" evidence="1">
    <location>
        <begin position="39"/>
        <end position="66"/>
    </location>
</feature>
<name>A0AAU7JRL5_9MICO</name>
<sequence length="90" mass="9374">MKRKGALESHQPALVRPPVPAMMTATVPSTGRRAIQPGKALRSVKENPAKPIAATPAQPATKAARRTSWPVTSAVSAPAANSQALVKVLM</sequence>
<evidence type="ECO:0000256" key="1">
    <source>
        <dbReference type="SAM" id="MobiDB-lite"/>
    </source>
</evidence>
<dbReference type="AlphaFoldDB" id="A0AAU7JRL5"/>
<feature type="compositionally biased region" description="Low complexity" evidence="1">
    <location>
        <begin position="49"/>
        <end position="62"/>
    </location>
</feature>
<organism evidence="2">
    <name type="scientific">Pedococcus sp. KACC 23699</name>
    <dbReference type="NCBI Taxonomy" id="3149228"/>
    <lineage>
        <taxon>Bacteria</taxon>
        <taxon>Bacillati</taxon>
        <taxon>Actinomycetota</taxon>
        <taxon>Actinomycetes</taxon>
        <taxon>Micrococcales</taxon>
        <taxon>Intrasporangiaceae</taxon>
        <taxon>Pedococcus</taxon>
    </lineage>
</organism>
<evidence type="ECO:0000313" key="2">
    <source>
        <dbReference type="EMBL" id="XBO42938.1"/>
    </source>
</evidence>
<proteinExistence type="predicted"/>
<gene>
    <name evidence="2" type="ORF">ABEG17_15380</name>
</gene>